<reference evidence="1 2" key="1">
    <citation type="submission" date="2024-09" db="EMBL/GenBank/DDBJ databases">
        <authorList>
            <person name="Sun Q."/>
            <person name="Mori K."/>
        </authorList>
    </citation>
    <scope>NUCLEOTIDE SEQUENCE [LARGE SCALE GENOMIC DNA]</scope>
    <source>
        <strain evidence="1 2">JCM 3307</strain>
    </source>
</reference>
<gene>
    <name evidence="1" type="ORF">ACFFTR_09230</name>
</gene>
<evidence type="ECO:0000313" key="1">
    <source>
        <dbReference type="EMBL" id="MFB9443264.1"/>
    </source>
</evidence>
<sequence>MSYIDCFDIAASAAALLTRPVDDGGTFVLTGPEALSQAAIAAKLSAAFGRPVRSVELTAAEMASTIAAQGLPEEFAADVVELWSNVAAGSLSAVTTAVRDLTGRGPRTFDDFLAAST</sequence>
<organism evidence="1 2">
    <name type="scientific">Dactylosporangium vinaceum</name>
    <dbReference type="NCBI Taxonomy" id="53362"/>
    <lineage>
        <taxon>Bacteria</taxon>
        <taxon>Bacillati</taxon>
        <taxon>Actinomycetota</taxon>
        <taxon>Actinomycetes</taxon>
        <taxon>Micromonosporales</taxon>
        <taxon>Micromonosporaceae</taxon>
        <taxon>Dactylosporangium</taxon>
    </lineage>
</organism>
<proteinExistence type="predicted"/>
<protein>
    <recommendedName>
        <fullName evidence="3">NmrA-like domain-containing protein</fullName>
    </recommendedName>
</protein>
<dbReference type="Gene3D" id="3.40.50.720">
    <property type="entry name" value="NAD(P)-binding Rossmann-like Domain"/>
    <property type="match status" value="1"/>
</dbReference>
<dbReference type="InterPro" id="IPR036291">
    <property type="entry name" value="NAD(P)-bd_dom_sf"/>
</dbReference>
<comment type="caution">
    <text evidence="1">The sequence shown here is derived from an EMBL/GenBank/DDBJ whole genome shotgun (WGS) entry which is preliminary data.</text>
</comment>
<dbReference type="Gene3D" id="3.90.25.10">
    <property type="entry name" value="UDP-galactose 4-epimerase, domain 1"/>
    <property type="match status" value="1"/>
</dbReference>
<evidence type="ECO:0000313" key="2">
    <source>
        <dbReference type="Proteomes" id="UP001589608"/>
    </source>
</evidence>
<accession>A0ABV5M353</accession>
<dbReference type="PANTHER" id="PTHR43162:SF1">
    <property type="entry name" value="PRESTALK A DIFFERENTIATION PROTEIN A"/>
    <property type="match status" value="1"/>
</dbReference>
<dbReference type="SUPFAM" id="SSF51735">
    <property type="entry name" value="NAD(P)-binding Rossmann-fold domains"/>
    <property type="match status" value="1"/>
</dbReference>
<keyword evidence="2" id="KW-1185">Reference proteome</keyword>
<dbReference type="PANTHER" id="PTHR43162">
    <property type="match status" value="1"/>
</dbReference>
<dbReference type="Proteomes" id="UP001589608">
    <property type="component" value="Unassembled WGS sequence"/>
</dbReference>
<dbReference type="EMBL" id="JBHMCA010000020">
    <property type="protein sequence ID" value="MFB9443264.1"/>
    <property type="molecule type" value="Genomic_DNA"/>
</dbReference>
<dbReference type="RefSeq" id="WP_223103623.1">
    <property type="nucleotide sequence ID" value="NZ_CP061913.1"/>
</dbReference>
<name>A0ABV5M353_9ACTN</name>
<evidence type="ECO:0008006" key="3">
    <source>
        <dbReference type="Google" id="ProtNLM"/>
    </source>
</evidence>
<dbReference type="InterPro" id="IPR051604">
    <property type="entry name" value="Ergot_Alk_Oxidoreductase"/>
</dbReference>